<keyword evidence="4" id="KW-1185">Reference proteome</keyword>
<dbReference type="Gene3D" id="3.40.50.150">
    <property type="entry name" value="Vaccinia Virus protein VP39"/>
    <property type="match status" value="1"/>
</dbReference>
<evidence type="ECO:0000313" key="3">
    <source>
        <dbReference type="EMBL" id="TNC48010.1"/>
    </source>
</evidence>
<comment type="caution">
    <text evidence="3">The sequence shown here is derived from an EMBL/GenBank/DDBJ whole genome shotgun (WGS) entry which is preliminary data.</text>
</comment>
<sequence>MTGSRSLSARAEQRATEFIRANLPLTEVSGTGILLHCASPSSGLTRLVPPGETPYWAYAWPGGVALALHVLVNPDTVRGHDVVEVGAGSGIVSLAALKAGAQGALAFDMDPLAALASRLNAQANDLMALRTTTELAALRLELKTDHPDRRPVVLAGDVFYSDETCARMTSEFDALVESADILVADIGRRFLPRDRLQPIASYPVRDVGDPASAPVRDGWVYRWLAP</sequence>
<name>A0A5C4MQ33_9RHOB</name>
<organism evidence="3 4">
    <name type="scientific">Rubellimicrobium rubrum</name>
    <dbReference type="NCBI Taxonomy" id="2585369"/>
    <lineage>
        <taxon>Bacteria</taxon>
        <taxon>Pseudomonadati</taxon>
        <taxon>Pseudomonadota</taxon>
        <taxon>Alphaproteobacteria</taxon>
        <taxon>Rhodobacterales</taxon>
        <taxon>Roseobacteraceae</taxon>
        <taxon>Rubellimicrobium</taxon>
    </lineage>
</organism>
<dbReference type="PANTHER" id="PTHR43648">
    <property type="entry name" value="ELECTRON TRANSFER FLAVOPROTEIN BETA SUBUNIT LYSINE METHYLTRANSFERASE"/>
    <property type="match status" value="1"/>
</dbReference>
<dbReference type="PANTHER" id="PTHR43648:SF1">
    <property type="entry name" value="ELECTRON TRANSFER FLAVOPROTEIN BETA SUBUNIT LYSINE METHYLTRANSFERASE"/>
    <property type="match status" value="1"/>
</dbReference>
<dbReference type="Pfam" id="PF06325">
    <property type="entry name" value="PrmA"/>
    <property type="match status" value="1"/>
</dbReference>
<proteinExistence type="predicted"/>
<evidence type="ECO:0000256" key="2">
    <source>
        <dbReference type="ARBA" id="ARBA00022679"/>
    </source>
</evidence>
<evidence type="ECO:0000313" key="4">
    <source>
        <dbReference type="Proteomes" id="UP000305887"/>
    </source>
</evidence>
<dbReference type="SUPFAM" id="SSF53335">
    <property type="entry name" value="S-adenosyl-L-methionine-dependent methyltransferases"/>
    <property type="match status" value="1"/>
</dbReference>
<dbReference type="InterPro" id="IPR029063">
    <property type="entry name" value="SAM-dependent_MTases_sf"/>
</dbReference>
<keyword evidence="1 3" id="KW-0489">Methyltransferase</keyword>
<dbReference type="Proteomes" id="UP000305887">
    <property type="component" value="Unassembled WGS sequence"/>
</dbReference>
<dbReference type="OrthoDB" id="9794615at2"/>
<reference evidence="3 4" key="1">
    <citation type="submission" date="2019-06" db="EMBL/GenBank/DDBJ databases">
        <title>YIM 131921 draft genome.</title>
        <authorList>
            <person name="Jiang L."/>
        </authorList>
    </citation>
    <scope>NUCLEOTIDE SEQUENCE [LARGE SCALE GENOMIC DNA]</scope>
    <source>
        <strain evidence="3 4">YIM 131921</strain>
    </source>
</reference>
<dbReference type="InterPro" id="IPR050078">
    <property type="entry name" value="Ribosomal_L11_MeTrfase_PrmA"/>
</dbReference>
<dbReference type="RefSeq" id="WP_139077937.1">
    <property type="nucleotide sequence ID" value="NZ_VDFU01000020.1"/>
</dbReference>
<keyword evidence="2 3" id="KW-0808">Transferase</keyword>
<dbReference type="AlphaFoldDB" id="A0A5C4MQ33"/>
<dbReference type="GO" id="GO:0032259">
    <property type="term" value="P:methylation"/>
    <property type="evidence" value="ECO:0007669"/>
    <property type="project" value="UniProtKB-KW"/>
</dbReference>
<gene>
    <name evidence="3" type="ORF">FHG66_15320</name>
</gene>
<accession>A0A5C4MQ33</accession>
<evidence type="ECO:0000256" key="1">
    <source>
        <dbReference type="ARBA" id="ARBA00022603"/>
    </source>
</evidence>
<protein>
    <submittedName>
        <fullName evidence="3">Methyltransferase</fullName>
    </submittedName>
</protein>
<dbReference type="GO" id="GO:0016279">
    <property type="term" value="F:protein-lysine N-methyltransferase activity"/>
    <property type="evidence" value="ECO:0007669"/>
    <property type="project" value="TreeGrafter"/>
</dbReference>
<dbReference type="EMBL" id="VDFU01000020">
    <property type="protein sequence ID" value="TNC48010.1"/>
    <property type="molecule type" value="Genomic_DNA"/>
</dbReference>